<dbReference type="PANTHER" id="PTHR10584:SF166">
    <property type="entry name" value="RIBOKINASE"/>
    <property type="match status" value="1"/>
</dbReference>
<dbReference type="Proteomes" id="UP000275281">
    <property type="component" value="Unassembled WGS sequence"/>
</dbReference>
<dbReference type="Pfam" id="PF00294">
    <property type="entry name" value="PfkB"/>
    <property type="match status" value="1"/>
</dbReference>
<gene>
    <name evidence="4" type="ORF">DRW07_04570</name>
</gene>
<accession>A0A3N5ZBH6</accession>
<feature type="domain" description="Carbohydrate kinase PfkB" evidence="3">
    <location>
        <begin position="10"/>
        <end position="299"/>
    </location>
</feature>
<reference evidence="4 5" key="1">
    <citation type="submission" date="2018-11" db="EMBL/GenBank/DDBJ databases">
        <authorList>
            <person name="Ye M.-Q."/>
            <person name="Du Z.-J."/>
        </authorList>
    </citation>
    <scope>NUCLEOTIDE SEQUENCE [LARGE SCALE GENOMIC DNA]</scope>
    <source>
        <strain evidence="4 5">U0105</strain>
    </source>
</reference>
<sequence>MLVDKSAPTLVAVGECMAELSFIAENNLSLSFAGDTYNALVYAKRCCSELNAVFFTGIGQDALSQRMQQHWKDEGVDGTSAVQISQHNAGIYLIQNDQSGERYFDYWRENSAARHMFTNPNIVFPNANMVIFSGISMGILPDDDKARLLCTLEEKQQQGAQIVFDPNYRAAMWNGLKEAQYWMNKAYELCDLALPGIDDHLAIFNHSTVDDIVNYLGEKGVEEAVIKAGKQGVYGVFNGTLACHSEFKPAPIQVDSTAAGDAFAGGYLSARLCNQSQAESIEQAEDVARLVVQHKGAIIAKSVFEHYNSTVTHTNL</sequence>
<organism evidence="4 5">
    <name type="scientific">Alteromonas sediminis</name>
    <dbReference type="NCBI Taxonomy" id="2259342"/>
    <lineage>
        <taxon>Bacteria</taxon>
        <taxon>Pseudomonadati</taxon>
        <taxon>Pseudomonadota</taxon>
        <taxon>Gammaproteobacteria</taxon>
        <taxon>Alteromonadales</taxon>
        <taxon>Alteromonadaceae</taxon>
        <taxon>Alteromonas/Salinimonas group</taxon>
        <taxon>Alteromonas</taxon>
    </lineage>
</organism>
<dbReference type="CDD" id="cd01166">
    <property type="entry name" value="KdgK"/>
    <property type="match status" value="1"/>
</dbReference>
<dbReference type="PANTHER" id="PTHR10584">
    <property type="entry name" value="SUGAR KINASE"/>
    <property type="match status" value="1"/>
</dbReference>
<dbReference type="GO" id="GO:0016301">
    <property type="term" value="F:kinase activity"/>
    <property type="evidence" value="ECO:0007669"/>
    <property type="project" value="UniProtKB-KW"/>
</dbReference>
<evidence type="ECO:0000313" key="5">
    <source>
        <dbReference type="Proteomes" id="UP000275281"/>
    </source>
</evidence>
<dbReference type="SUPFAM" id="SSF53613">
    <property type="entry name" value="Ribokinase-like"/>
    <property type="match status" value="1"/>
</dbReference>
<dbReference type="Gene3D" id="3.40.1190.20">
    <property type="match status" value="1"/>
</dbReference>
<keyword evidence="5" id="KW-1185">Reference proteome</keyword>
<dbReference type="RefSeq" id="WP_165870401.1">
    <property type="nucleotide sequence ID" value="NZ_JBHRSN010000005.1"/>
</dbReference>
<dbReference type="AlphaFoldDB" id="A0A3N5ZBH6"/>
<evidence type="ECO:0000313" key="4">
    <source>
        <dbReference type="EMBL" id="RPJ68674.1"/>
    </source>
</evidence>
<dbReference type="PROSITE" id="PS00584">
    <property type="entry name" value="PFKB_KINASES_2"/>
    <property type="match status" value="1"/>
</dbReference>
<evidence type="ECO:0000259" key="3">
    <source>
        <dbReference type="Pfam" id="PF00294"/>
    </source>
</evidence>
<comment type="caution">
    <text evidence="4">The sequence shown here is derived from an EMBL/GenBank/DDBJ whole genome shotgun (WGS) entry which is preliminary data.</text>
</comment>
<protein>
    <submittedName>
        <fullName evidence="4">Sugar kinase</fullName>
    </submittedName>
</protein>
<evidence type="ECO:0000256" key="1">
    <source>
        <dbReference type="ARBA" id="ARBA00022679"/>
    </source>
</evidence>
<proteinExistence type="predicted"/>
<dbReference type="InterPro" id="IPR011611">
    <property type="entry name" value="PfkB_dom"/>
</dbReference>
<dbReference type="InterPro" id="IPR029056">
    <property type="entry name" value="Ribokinase-like"/>
</dbReference>
<name>A0A3N5ZBH6_9ALTE</name>
<dbReference type="EMBL" id="RPOK01000001">
    <property type="protein sequence ID" value="RPJ68674.1"/>
    <property type="molecule type" value="Genomic_DNA"/>
</dbReference>
<keyword evidence="1" id="KW-0808">Transferase</keyword>
<dbReference type="InterPro" id="IPR002173">
    <property type="entry name" value="Carboh/pur_kinase_PfkB_CS"/>
</dbReference>
<evidence type="ECO:0000256" key="2">
    <source>
        <dbReference type="ARBA" id="ARBA00022777"/>
    </source>
</evidence>
<keyword evidence="2 4" id="KW-0418">Kinase</keyword>